<evidence type="ECO:0000256" key="2">
    <source>
        <dbReference type="ARBA" id="ARBA00023015"/>
    </source>
</evidence>
<dbReference type="OrthoDB" id="3551822at2759"/>
<keyword evidence="8" id="KW-1185">Reference proteome</keyword>
<keyword evidence="3" id="KW-0238">DNA-binding</keyword>
<dbReference type="SUPFAM" id="SSF55455">
    <property type="entry name" value="SRF-like"/>
    <property type="match status" value="1"/>
</dbReference>
<evidence type="ECO:0000313" key="8">
    <source>
        <dbReference type="Proteomes" id="UP000664203"/>
    </source>
</evidence>
<evidence type="ECO:0000256" key="5">
    <source>
        <dbReference type="ARBA" id="ARBA00023242"/>
    </source>
</evidence>
<protein>
    <recommendedName>
        <fullName evidence="6">MADS-box domain-containing protein</fullName>
    </recommendedName>
</protein>
<feature type="domain" description="MADS-box" evidence="6">
    <location>
        <begin position="12"/>
        <end position="38"/>
    </location>
</feature>
<dbReference type="EMBL" id="CAJPDR010000011">
    <property type="protein sequence ID" value="CAF9905424.1"/>
    <property type="molecule type" value="Genomic_DNA"/>
</dbReference>
<evidence type="ECO:0000313" key="7">
    <source>
        <dbReference type="EMBL" id="CAF9905424.1"/>
    </source>
</evidence>
<dbReference type="GO" id="GO:0046983">
    <property type="term" value="F:protein dimerization activity"/>
    <property type="evidence" value="ECO:0007669"/>
    <property type="project" value="InterPro"/>
</dbReference>
<dbReference type="Pfam" id="PF00319">
    <property type="entry name" value="SRF-TF"/>
    <property type="match status" value="1"/>
</dbReference>
<dbReference type="AlphaFoldDB" id="A0A8H3I9M0"/>
<evidence type="ECO:0000256" key="3">
    <source>
        <dbReference type="ARBA" id="ARBA00023125"/>
    </source>
</evidence>
<proteinExistence type="predicted"/>
<keyword evidence="4" id="KW-0804">Transcription</keyword>
<evidence type="ECO:0000256" key="1">
    <source>
        <dbReference type="ARBA" id="ARBA00004123"/>
    </source>
</evidence>
<dbReference type="InterPro" id="IPR002100">
    <property type="entry name" value="TF_MADSbox"/>
</dbReference>
<reference evidence="7" key="1">
    <citation type="submission" date="2021-03" db="EMBL/GenBank/DDBJ databases">
        <authorList>
            <person name="Tagirdzhanova G."/>
        </authorList>
    </citation>
    <scope>NUCLEOTIDE SEQUENCE</scope>
</reference>
<feature type="non-terminal residue" evidence="7">
    <location>
        <position position="62"/>
    </location>
</feature>
<dbReference type="InterPro" id="IPR036879">
    <property type="entry name" value="TF_MADSbox_sf"/>
</dbReference>
<accession>A0A8H3I9M0</accession>
<keyword evidence="5" id="KW-0539">Nucleus</keyword>
<gene>
    <name evidence="7" type="ORF">ALECFALPRED_000608</name>
</gene>
<dbReference type="GO" id="GO:0003677">
    <property type="term" value="F:DNA binding"/>
    <property type="evidence" value="ECO:0007669"/>
    <property type="project" value="UniProtKB-KW"/>
</dbReference>
<organism evidence="7 8">
    <name type="scientific">Alectoria fallacina</name>
    <dbReference type="NCBI Taxonomy" id="1903189"/>
    <lineage>
        <taxon>Eukaryota</taxon>
        <taxon>Fungi</taxon>
        <taxon>Dikarya</taxon>
        <taxon>Ascomycota</taxon>
        <taxon>Pezizomycotina</taxon>
        <taxon>Lecanoromycetes</taxon>
        <taxon>OSLEUM clade</taxon>
        <taxon>Lecanoromycetidae</taxon>
        <taxon>Lecanorales</taxon>
        <taxon>Lecanorineae</taxon>
        <taxon>Parmeliaceae</taxon>
        <taxon>Alectoria</taxon>
    </lineage>
</organism>
<dbReference type="GO" id="GO:0005634">
    <property type="term" value="C:nucleus"/>
    <property type="evidence" value="ECO:0007669"/>
    <property type="project" value="UniProtKB-SubCell"/>
</dbReference>
<dbReference type="Gene3D" id="3.40.1810.10">
    <property type="entry name" value="Transcription factor, MADS-box"/>
    <property type="match status" value="1"/>
</dbReference>
<evidence type="ECO:0000259" key="6">
    <source>
        <dbReference type="PROSITE" id="PS50066"/>
    </source>
</evidence>
<evidence type="ECO:0000256" key="4">
    <source>
        <dbReference type="ARBA" id="ARBA00023163"/>
    </source>
</evidence>
<comment type="subcellular location">
    <subcellularLocation>
        <location evidence="1">Nucleus</location>
    </subcellularLocation>
</comment>
<keyword evidence="2" id="KW-0805">Transcription regulation</keyword>
<dbReference type="PROSITE" id="PS50066">
    <property type="entry name" value="MADS_BOX_2"/>
    <property type="match status" value="1"/>
</dbReference>
<dbReference type="Proteomes" id="UP000664203">
    <property type="component" value="Unassembled WGS sequence"/>
</dbReference>
<dbReference type="GO" id="GO:0045944">
    <property type="term" value="P:positive regulation of transcription by RNA polymerase II"/>
    <property type="evidence" value="ECO:0007669"/>
    <property type="project" value="UniProtKB-ARBA"/>
</dbReference>
<sequence>MPDAAKAKTQQFTRRKSNLVKKTDQLTRLCHAELALIIRKNGRYYMYRSIDHDQWPPTITEI</sequence>
<name>A0A8H3I9M0_9LECA</name>
<comment type="caution">
    <text evidence="7">The sequence shown here is derived from an EMBL/GenBank/DDBJ whole genome shotgun (WGS) entry which is preliminary data.</text>
</comment>